<feature type="transmembrane region" description="Helical" evidence="2">
    <location>
        <begin position="65"/>
        <end position="85"/>
    </location>
</feature>
<organism evidence="4 5">
    <name type="scientific">Leucobacter allii</name>
    <dbReference type="NCBI Taxonomy" id="2932247"/>
    <lineage>
        <taxon>Bacteria</taxon>
        <taxon>Bacillati</taxon>
        <taxon>Actinomycetota</taxon>
        <taxon>Actinomycetes</taxon>
        <taxon>Micrococcales</taxon>
        <taxon>Microbacteriaceae</taxon>
        <taxon>Leucobacter</taxon>
    </lineage>
</organism>
<dbReference type="Pfam" id="PF01882">
    <property type="entry name" value="DUF58"/>
    <property type="match status" value="1"/>
</dbReference>
<name>A0ABY4FN10_9MICO</name>
<accession>A0ABY4FN10</accession>
<dbReference type="EMBL" id="CP095045">
    <property type="protein sequence ID" value="UOQ57663.1"/>
    <property type="molecule type" value="Genomic_DNA"/>
</dbReference>
<feature type="region of interest" description="Disordered" evidence="1">
    <location>
        <begin position="1"/>
        <end position="37"/>
    </location>
</feature>
<evidence type="ECO:0000313" key="5">
    <source>
        <dbReference type="Proteomes" id="UP000831786"/>
    </source>
</evidence>
<keyword evidence="2" id="KW-1133">Transmembrane helix</keyword>
<keyword evidence="2" id="KW-0812">Transmembrane</keyword>
<evidence type="ECO:0000256" key="1">
    <source>
        <dbReference type="SAM" id="MobiDB-lite"/>
    </source>
</evidence>
<protein>
    <submittedName>
        <fullName evidence="4">DUF58 domain-containing protein</fullName>
    </submittedName>
</protein>
<evidence type="ECO:0000256" key="2">
    <source>
        <dbReference type="SAM" id="Phobius"/>
    </source>
</evidence>
<keyword evidence="2" id="KW-0472">Membrane</keyword>
<proteinExistence type="predicted"/>
<evidence type="ECO:0000259" key="3">
    <source>
        <dbReference type="Pfam" id="PF01882"/>
    </source>
</evidence>
<keyword evidence="5" id="KW-1185">Reference proteome</keyword>
<evidence type="ECO:0000313" key="4">
    <source>
        <dbReference type="EMBL" id="UOQ57663.1"/>
    </source>
</evidence>
<sequence>MSIDTSRAPVSHTGTGSRGTGSRLGESTRGTGRAGAVGRRRRVRRWWRRNRRQLRRSWRRVRETVTPTGAFVIGVGALSAVLGAAFGWVEAWFVCIAFAVLLLVGLPFLLGSRAYLIRLSVDRLRVVEGGRVALSVDIENASARPALPASAELPVGEALRELPVPFIGPHGSARIPVEIAAPARGVIEVGPLTLARRDPLGLVRREITWRDRHLVHVHPRTVLLPPGSAGLVRDLEGSSSRRLTDSDLSFHAVREYVPGDALRHVHWKSTAKTGTLMVRQYEESQTARAAILFDADRAGYASDAEFELAVSCAASLGLQAVREGRERFIASQWAPGRIRPAIDGLEELPSQTPTQLLDAWSELEVAEEGALPIELLARGLAESRRPLSVVFLVTGAIPDPARLRRAAVSFPEDVRVLVVRCEELAEPSVRLVDACTVFTVGALGDLPQLMIRAGLA</sequence>
<feature type="domain" description="DUF58" evidence="3">
    <location>
        <begin position="253"/>
        <end position="325"/>
    </location>
</feature>
<dbReference type="InterPro" id="IPR002881">
    <property type="entry name" value="DUF58"/>
</dbReference>
<feature type="compositionally biased region" description="Low complexity" evidence="1">
    <location>
        <begin position="11"/>
        <end position="37"/>
    </location>
</feature>
<feature type="transmembrane region" description="Helical" evidence="2">
    <location>
        <begin position="91"/>
        <end position="110"/>
    </location>
</feature>
<dbReference type="PANTHER" id="PTHR34351">
    <property type="entry name" value="SLR1927 PROTEIN-RELATED"/>
    <property type="match status" value="1"/>
</dbReference>
<reference evidence="4 5" key="1">
    <citation type="submission" date="2022-04" db="EMBL/GenBank/DDBJ databases">
        <title>Leucobacter sp. isolated from rhizosphere of garlic.</title>
        <authorList>
            <person name="Won M."/>
            <person name="Lee C.-M."/>
            <person name="Woen H.-Y."/>
            <person name="Kwon S.-W."/>
        </authorList>
    </citation>
    <scope>NUCLEOTIDE SEQUENCE [LARGE SCALE GENOMIC DNA]</scope>
    <source>
        <strain evidence="4 5">H21R-40</strain>
    </source>
</reference>
<dbReference type="Proteomes" id="UP000831786">
    <property type="component" value="Chromosome"/>
</dbReference>
<dbReference type="RefSeq" id="WP_244728472.1">
    <property type="nucleotide sequence ID" value="NZ_CP095045.1"/>
</dbReference>
<gene>
    <name evidence="4" type="ORF">MUN78_02125</name>
</gene>